<gene>
    <name evidence="4" type="ordered locus">Cyan7425_4614</name>
</gene>
<dbReference type="Gene3D" id="3.40.50.1820">
    <property type="entry name" value="alpha/beta hydrolase"/>
    <property type="match status" value="1"/>
</dbReference>
<organism evidence="4">
    <name type="scientific">Cyanothece sp. (strain PCC 7425 / ATCC 29141)</name>
    <dbReference type="NCBI Taxonomy" id="395961"/>
    <lineage>
        <taxon>Bacteria</taxon>
        <taxon>Bacillati</taxon>
        <taxon>Cyanobacteriota</taxon>
        <taxon>Cyanophyceae</taxon>
        <taxon>Gomontiellales</taxon>
        <taxon>Cyanothecaceae</taxon>
        <taxon>Cyanothece</taxon>
    </lineage>
</organism>
<dbReference type="InterPro" id="IPR029058">
    <property type="entry name" value="AB_hydrolase_fold"/>
</dbReference>
<dbReference type="PANTHER" id="PTHR43037">
    <property type="entry name" value="UNNAMED PRODUCT-RELATED"/>
    <property type="match status" value="1"/>
</dbReference>
<dbReference type="EMBL" id="CP001344">
    <property type="protein sequence ID" value="ACL46922.1"/>
    <property type="molecule type" value="Genomic_DNA"/>
</dbReference>
<evidence type="ECO:0000256" key="1">
    <source>
        <dbReference type="ARBA" id="ARBA00022729"/>
    </source>
</evidence>
<dbReference type="HOGENOM" id="CLU_086004_0_0_3"/>
<sequence length="238" mass="25895">MGLQSSAGLLSARPIQPQAPAPRGLQPLELESNRDGWLYVPEQYHRDHPAPLVLTLHGAGGQAQAGLDLLQPLADHFGILLLAIDSRDRRTWDVIINRYGPDIRFIDQALGHTFSRYAIDPEHLAIAGFSDGASYALSVGITNGNLFSHVIAFSPGFMAPAGQQGEPYIFISHGTADPVLNINRCSRKIAPKLQQAGYQVDYREFEGGHTVPHAIAIASLHWFLPHSALAGEQPTFNP</sequence>
<evidence type="ECO:0000256" key="2">
    <source>
        <dbReference type="ARBA" id="ARBA00022801"/>
    </source>
</evidence>
<dbReference type="GO" id="GO:0016787">
    <property type="term" value="F:hydrolase activity"/>
    <property type="evidence" value="ECO:0007669"/>
    <property type="project" value="UniProtKB-KW"/>
</dbReference>
<keyword evidence="2" id="KW-0378">Hydrolase</keyword>
<reference evidence="4" key="1">
    <citation type="submission" date="2009-01" db="EMBL/GenBank/DDBJ databases">
        <title>Complete sequence of chromosome Cyanothece sp. PCC 7425.</title>
        <authorList>
            <consortium name="US DOE Joint Genome Institute"/>
            <person name="Lucas S."/>
            <person name="Copeland A."/>
            <person name="Lapidus A."/>
            <person name="Glavina del Rio T."/>
            <person name="Dalin E."/>
            <person name="Tice H."/>
            <person name="Bruce D."/>
            <person name="Goodwin L."/>
            <person name="Pitluck S."/>
            <person name="Sims D."/>
            <person name="Meineke L."/>
            <person name="Brettin T."/>
            <person name="Detter J.C."/>
            <person name="Han C."/>
            <person name="Larimer F."/>
            <person name="Land M."/>
            <person name="Hauser L."/>
            <person name="Kyrpides N."/>
            <person name="Ovchinnikova G."/>
            <person name="Liberton M."/>
            <person name="Stoeckel J."/>
            <person name="Banerjee A."/>
            <person name="Singh A."/>
            <person name="Page L."/>
            <person name="Sato H."/>
            <person name="Zhao L."/>
            <person name="Sherman L."/>
            <person name="Pakrasi H."/>
            <person name="Richardson P."/>
        </authorList>
    </citation>
    <scope>NUCLEOTIDE SEQUENCE</scope>
    <source>
        <strain evidence="4">PCC 7425</strain>
    </source>
</reference>
<dbReference type="SUPFAM" id="SSF53474">
    <property type="entry name" value="alpha/beta-Hydrolases"/>
    <property type="match status" value="1"/>
</dbReference>
<protein>
    <submittedName>
        <fullName evidence="4">Phospholipase/Carboxylesterase</fullName>
    </submittedName>
</protein>
<dbReference type="KEGG" id="cyn:Cyan7425_4614"/>
<dbReference type="PANTHER" id="PTHR43037:SF5">
    <property type="entry name" value="FERULOYL ESTERASE"/>
    <property type="match status" value="1"/>
</dbReference>
<accession>B8HKS8</accession>
<feature type="domain" description="Phospholipase/carboxylesterase/thioesterase" evidence="3">
    <location>
        <begin position="112"/>
        <end position="211"/>
    </location>
</feature>
<proteinExistence type="predicted"/>
<dbReference type="InterPro" id="IPR003140">
    <property type="entry name" value="PLipase/COase/thioEstase"/>
</dbReference>
<evidence type="ECO:0000313" key="4">
    <source>
        <dbReference type="EMBL" id="ACL46922.1"/>
    </source>
</evidence>
<dbReference type="AlphaFoldDB" id="B8HKS8"/>
<dbReference type="eggNOG" id="COG0400">
    <property type="taxonomic scope" value="Bacteria"/>
</dbReference>
<name>B8HKS8_CYAP4</name>
<keyword evidence="1" id="KW-0732">Signal</keyword>
<dbReference type="Pfam" id="PF02230">
    <property type="entry name" value="Abhydrolase_2"/>
    <property type="match status" value="1"/>
</dbReference>
<dbReference type="InterPro" id="IPR050955">
    <property type="entry name" value="Plant_Biomass_Hydrol_Est"/>
</dbReference>
<dbReference type="STRING" id="395961.Cyan7425_4614"/>
<evidence type="ECO:0000259" key="3">
    <source>
        <dbReference type="Pfam" id="PF02230"/>
    </source>
</evidence>